<dbReference type="SUPFAM" id="SSF63380">
    <property type="entry name" value="Riboflavin synthase domain-like"/>
    <property type="match status" value="1"/>
</dbReference>
<evidence type="ECO:0000256" key="5">
    <source>
        <dbReference type="ARBA" id="ARBA00023004"/>
    </source>
</evidence>
<dbReference type="PROSITE" id="PS00197">
    <property type="entry name" value="2FE2S_FER_1"/>
    <property type="match status" value="1"/>
</dbReference>
<gene>
    <name evidence="9" type="ORF">SAMN05444164_3267</name>
</gene>
<evidence type="ECO:0000259" key="7">
    <source>
        <dbReference type="PROSITE" id="PS51085"/>
    </source>
</evidence>
<evidence type="ECO:0000256" key="6">
    <source>
        <dbReference type="ARBA" id="ARBA00023014"/>
    </source>
</evidence>
<evidence type="ECO:0000259" key="8">
    <source>
        <dbReference type="PROSITE" id="PS51384"/>
    </source>
</evidence>
<dbReference type="RefSeq" id="WP_092116840.1">
    <property type="nucleotide sequence ID" value="NZ_FNTH01000001.1"/>
</dbReference>
<dbReference type="InterPro" id="IPR050415">
    <property type="entry name" value="MRET"/>
</dbReference>
<dbReference type="PANTHER" id="PTHR47354:SF1">
    <property type="entry name" value="CARNITINE MONOOXYGENASE REDUCTASE SUBUNIT"/>
    <property type="match status" value="1"/>
</dbReference>
<protein>
    <submittedName>
        <fullName evidence="9">Vanillate O-demethylase ferredoxin subunit</fullName>
    </submittedName>
</protein>
<evidence type="ECO:0000256" key="3">
    <source>
        <dbReference type="ARBA" id="ARBA00022723"/>
    </source>
</evidence>
<evidence type="ECO:0000313" key="9">
    <source>
        <dbReference type="EMBL" id="SEC97439.1"/>
    </source>
</evidence>
<dbReference type="PROSITE" id="PS51384">
    <property type="entry name" value="FAD_FR"/>
    <property type="match status" value="1"/>
</dbReference>
<keyword evidence="2" id="KW-0001">2Fe-2S</keyword>
<dbReference type="Pfam" id="PF00175">
    <property type="entry name" value="NAD_binding_1"/>
    <property type="match status" value="1"/>
</dbReference>
<dbReference type="PRINTS" id="PR00409">
    <property type="entry name" value="PHDIOXRDTASE"/>
</dbReference>
<evidence type="ECO:0000256" key="2">
    <source>
        <dbReference type="ARBA" id="ARBA00022714"/>
    </source>
</evidence>
<dbReference type="PROSITE" id="PS51085">
    <property type="entry name" value="2FE2S_FER_2"/>
    <property type="match status" value="1"/>
</dbReference>
<keyword evidence="4" id="KW-0560">Oxidoreductase</keyword>
<keyword evidence="9" id="KW-0808">Transferase</keyword>
<evidence type="ECO:0000313" key="10">
    <source>
        <dbReference type="Proteomes" id="UP000198992"/>
    </source>
</evidence>
<dbReference type="InterPro" id="IPR006058">
    <property type="entry name" value="2Fe2S_fd_BS"/>
</dbReference>
<dbReference type="CDD" id="cd06185">
    <property type="entry name" value="PDR_like"/>
    <property type="match status" value="1"/>
</dbReference>
<dbReference type="InterPro" id="IPR017938">
    <property type="entry name" value="Riboflavin_synthase-like_b-brl"/>
</dbReference>
<proteinExistence type="predicted"/>
<dbReference type="Pfam" id="PF00111">
    <property type="entry name" value="Fer2"/>
    <property type="match status" value="1"/>
</dbReference>
<dbReference type="SUPFAM" id="SSF54292">
    <property type="entry name" value="2Fe-2S ferredoxin-like"/>
    <property type="match status" value="1"/>
</dbReference>
<keyword evidence="1" id="KW-0285">Flavoprotein</keyword>
<dbReference type="GO" id="GO:0016491">
    <property type="term" value="F:oxidoreductase activity"/>
    <property type="evidence" value="ECO:0007669"/>
    <property type="project" value="UniProtKB-KW"/>
</dbReference>
<feature type="domain" description="2Fe-2S ferredoxin-type" evidence="7">
    <location>
        <begin position="233"/>
        <end position="318"/>
    </location>
</feature>
<dbReference type="Gene3D" id="2.40.30.10">
    <property type="entry name" value="Translation factors"/>
    <property type="match status" value="1"/>
</dbReference>
<dbReference type="InterPro" id="IPR017927">
    <property type="entry name" value="FAD-bd_FR_type"/>
</dbReference>
<reference evidence="9 10" key="1">
    <citation type="submission" date="2016-10" db="EMBL/GenBank/DDBJ databases">
        <authorList>
            <person name="de Groot N.N."/>
        </authorList>
    </citation>
    <scope>NUCLEOTIDE SEQUENCE [LARGE SCALE GENOMIC DNA]</scope>
    <source>
        <strain evidence="9 10">MT12</strain>
    </source>
</reference>
<dbReference type="GO" id="GO:0046872">
    <property type="term" value="F:metal ion binding"/>
    <property type="evidence" value="ECO:0007669"/>
    <property type="project" value="UniProtKB-KW"/>
</dbReference>
<dbReference type="InterPro" id="IPR039261">
    <property type="entry name" value="FNR_nucleotide-bd"/>
</dbReference>
<feature type="domain" description="FAD-binding FR-type" evidence="8">
    <location>
        <begin position="5"/>
        <end position="107"/>
    </location>
</feature>
<dbReference type="Gene3D" id="3.40.50.80">
    <property type="entry name" value="Nucleotide-binding domain of ferredoxin-NADP reductase (FNR) module"/>
    <property type="match status" value="1"/>
</dbReference>
<keyword evidence="5" id="KW-0408">Iron</keyword>
<dbReference type="OrthoDB" id="9792185at2"/>
<dbReference type="InterPro" id="IPR012675">
    <property type="entry name" value="Beta-grasp_dom_sf"/>
</dbReference>
<dbReference type="PANTHER" id="PTHR47354">
    <property type="entry name" value="NADH OXIDOREDUCTASE HCR"/>
    <property type="match status" value="1"/>
</dbReference>
<keyword evidence="6" id="KW-0411">Iron-sulfur</keyword>
<dbReference type="GO" id="GO:0008168">
    <property type="term" value="F:methyltransferase activity"/>
    <property type="evidence" value="ECO:0007669"/>
    <property type="project" value="UniProtKB-KW"/>
</dbReference>
<dbReference type="CDD" id="cd00207">
    <property type="entry name" value="fer2"/>
    <property type="match status" value="1"/>
</dbReference>
<sequence>MTTGGEQISARVAEIRTEATDIRSYQLVGANGERLPAFTAGAHIDVFLKSGLVRQYSLVNDPDGDGDYLIAVKRDATGRGGSRELHDTVRRDDVLMISAPRNTFEIADHAPAHIFIAGGIGITPVLSMIRTLARRGATWRLHYCVHDEVGAAFLPMLRQDKYARHSTIHVSGGDPARRLDVEGLTTRAEASGAHLYFCGPPGLMARVNEACADWPAGRLHTESFGAGQQTENQPFDIEIADTGQLIAVSPQDTILDAMRRAGLEVPFLCRQGVCGTCIVDVVDGVPLHRDTVLFDHERTTKIVTCCSWSAGGRLKLAL</sequence>
<dbReference type="Proteomes" id="UP000198992">
    <property type="component" value="Unassembled WGS sequence"/>
</dbReference>
<dbReference type="EMBL" id="FNTH01000001">
    <property type="protein sequence ID" value="SEC97439.1"/>
    <property type="molecule type" value="Genomic_DNA"/>
</dbReference>
<keyword evidence="3" id="KW-0479">Metal-binding</keyword>
<evidence type="ECO:0000256" key="4">
    <source>
        <dbReference type="ARBA" id="ARBA00023002"/>
    </source>
</evidence>
<keyword evidence="9" id="KW-0489">Methyltransferase</keyword>
<dbReference type="Gene3D" id="3.10.20.30">
    <property type="match status" value="1"/>
</dbReference>
<dbReference type="AlphaFoldDB" id="A0A1H4WVT9"/>
<dbReference type="InterPro" id="IPR001041">
    <property type="entry name" value="2Fe-2S_ferredoxin-type"/>
</dbReference>
<dbReference type="InterPro" id="IPR001433">
    <property type="entry name" value="OxRdtase_FAD/NAD-bd"/>
</dbReference>
<dbReference type="GO" id="GO:0032259">
    <property type="term" value="P:methylation"/>
    <property type="evidence" value="ECO:0007669"/>
    <property type="project" value="UniProtKB-KW"/>
</dbReference>
<dbReference type="GO" id="GO:0051537">
    <property type="term" value="F:2 iron, 2 sulfur cluster binding"/>
    <property type="evidence" value="ECO:0007669"/>
    <property type="project" value="UniProtKB-KW"/>
</dbReference>
<organism evidence="9 10">
    <name type="scientific">Bradyrhizobium erythrophlei</name>
    <dbReference type="NCBI Taxonomy" id="1437360"/>
    <lineage>
        <taxon>Bacteria</taxon>
        <taxon>Pseudomonadati</taxon>
        <taxon>Pseudomonadota</taxon>
        <taxon>Alphaproteobacteria</taxon>
        <taxon>Hyphomicrobiales</taxon>
        <taxon>Nitrobacteraceae</taxon>
        <taxon>Bradyrhizobium</taxon>
    </lineage>
</organism>
<accession>A0A1H4WVT9</accession>
<dbReference type="SUPFAM" id="SSF52343">
    <property type="entry name" value="Ferredoxin reductase-like, C-terminal NADP-linked domain"/>
    <property type="match status" value="1"/>
</dbReference>
<name>A0A1H4WVT9_9BRAD</name>
<evidence type="ECO:0000256" key="1">
    <source>
        <dbReference type="ARBA" id="ARBA00022630"/>
    </source>
</evidence>
<dbReference type="InterPro" id="IPR036010">
    <property type="entry name" value="2Fe-2S_ferredoxin-like_sf"/>
</dbReference>